<keyword evidence="10" id="KW-0539">Nucleus</keyword>
<protein>
    <recommendedName>
        <fullName evidence="13">C2H2-type domain-containing protein</fullName>
    </recommendedName>
</protein>
<dbReference type="SUPFAM" id="SSF57667">
    <property type="entry name" value="beta-beta-alpha zinc fingers"/>
    <property type="match status" value="5"/>
</dbReference>
<reference evidence="14" key="2">
    <citation type="submission" date="2025-09" db="UniProtKB">
        <authorList>
            <consortium name="Ensembl"/>
        </authorList>
    </citation>
    <scope>IDENTIFICATION</scope>
</reference>
<feature type="domain" description="C2H2-type" evidence="13">
    <location>
        <begin position="201"/>
        <end position="228"/>
    </location>
</feature>
<proteinExistence type="inferred from homology"/>
<organism evidence="14 15">
    <name type="scientific">Salvator merianae</name>
    <name type="common">Argentine black and white tegu</name>
    <name type="synonym">Tupinambis merianae</name>
    <dbReference type="NCBI Taxonomy" id="96440"/>
    <lineage>
        <taxon>Eukaryota</taxon>
        <taxon>Metazoa</taxon>
        <taxon>Chordata</taxon>
        <taxon>Craniata</taxon>
        <taxon>Vertebrata</taxon>
        <taxon>Euteleostomi</taxon>
        <taxon>Lepidosauria</taxon>
        <taxon>Squamata</taxon>
        <taxon>Bifurcata</taxon>
        <taxon>Unidentata</taxon>
        <taxon>Episquamata</taxon>
        <taxon>Laterata</taxon>
        <taxon>Teiioidea</taxon>
        <taxon>Teiidae</taxon>
        <taxon>Salvator</taxon>
    </lineage>
</organism>
<evidence type="ECO:0000256" key="11">
    <source>
        <dbReference type="PROSITE-ProRule" id="PRU00042"/>
    </source>
</evidence>
<dbReference type="Pfam" id="PF00096">
    <property type="entry name" value="zf-C2H2"/>
    <property type="match status" value="8"/>
</dbReference>
<evidence type="ECO:0000256" key="8">
    <source>
        <dbReference type="ARBA" id="ARBA00023125"/>
    </source>
</evidence>
<evidence type="ECO:0000256" key="2">
    <source>
        <dbReference type="ARBA" id="ARBA00006991"/>
    </source>
</evidence>
<dbReference type="PANTHER" id="PTHR23226">
    <property type="entry name" value="ZINC FINGER AND SCAN DOMAIN-CONTAINING"/>
    <property type="match status" value="1"/>
</dbReference>
<feature type="domain" description="C2H2-type" evidence="13">
    <location>
        <begin position="448"/>
        <end position="475"/>
    </location>
</feature>
<dbReference type="SMART" id="SM00355">
    <property type="entry name" value="ZnF_C2H2"/>
    <property type="match status" value="9"/>
</dbReference>
<dbReference type="AlphaFoldDB" id="A0A8D0BQP6"/>
<dbReference type="InterPro" id="IPR013087">
    <property type="entry name" value="Znf_C2H2_type"/>
</dbReference>
<feature type="domain" description="C2H2-type" evidence="13">
    <location>
        <begin position="476"/>
        <end position="503"/>
    </location>
</feature>
<evidence type="ECO:0000313" key="14">
    <source>
        <dbReference type="Ensembl" id="ENSSMRP00000008611.1"/>
    </source>
</evidence>
<accession>A0A8D0BQP6</accession>
<feature type="domain" description="C2H2-type" evidence="13">
    <location>
        <begin position="420"/>
        <end position="447"/>
    </location>
</feature>
<evidence type="ECO:0000256" key="10">
    <source>
        <dbReference type="ARBA" id="ARBA00023242"/>
    </source>
</evidence>
<dbReference type="FunFam" id="3.30.160.60:FF:000295">
    <property type="entry name" value="zinc finger protein 19"/>
    <property type="match status" value="1"/>
</dbReference>
<dbReference type="GeneTree" id="ENSGT01150000286944"/>
<dbReference type="Ensembl" id="ENSSMRT00000010056.1">
    <property type="protein sequence ID" value="ENSSMRP00000008611.1"/>
    <property type="gene ID" value="ENSSMRG00000006895.1"/>
</dbReference>
<evidence type="ECO:0000256" key="7">
    <source>
        <dbReference type="ARBA" id="ARBA00023015"/>
    </source>
</evidence>
<feature type="domain" description="C2H2-type" evidence="13">
    <location>
        <begin position="173"/>
        <end position="200"/>
    </location>
</feature>
<evidence type="ECO:0000256" key="3">
    <source>
        <dbReference type="ARBA" id="ARBA00022723"/>
    </source>
</evidence>
<evidence type="ECO:0000256" key="1">
    <source>
        <dbReference type="ARBA" id="ARBA00004123"/>
    </source>
</evidence>
<dbReference type="FunFam" id="3.30.160.60:FF:000322">
    <property type="entry name" value="GDNF-inducible zinc finger protein 1"/>
    <property type="match status" value="1"/>
</dbReference>
<keyword evidence="15" id="KW-1185">Reference proteome</keyword>
<feature type="region of interest" description="Disordered" evidence="12">
    <location>
        <begin position="62"/>
        <end position="82"/>
    </location>
</feature>
<dbReference type="GO" id="GO:0000978">
    <property type="term" value="F:RNA polymerase II cis-regulatory region sequence-specific DNA binding"/>
    <property type="evidence" value="ECO:0007669"/>
    <property type="project" value="TreeGrafter"/>
</dbReference>
<keyword evidence="8" id="KW-0238">DNA-binding</keyword>
<dbReference type="PROSITE" id="PS00028">
    <property type="entry name" value="ZINC_FINGER_C2H2_1"/>
    <property type="match status" value="9"/>
</dbReference>
<keyword evidence="5 11" id="KW-0863">Zinc-finger</keyword>
<dbReference type="FunFam" id="3.30.160.60:FF:000642">
    <property type="entry name" value="Zinc finger with KRAB and SCAN domains 2"/>
    <property type="match status" value="1"/>
</dbReference>
<keyword evidence="4" id="KW-0677">Repeat</keyword>
<keyword evidence="9" id="KW-0804">Transcription</keyword>
<evidence type="ECO:0000259" key="13">
    <source>
        <dbReference type="PROSITE" id="PS50157"/>
    </source>
</evidence>
<dbReference type="FunFam" id="3.30.160.60:FF:000135">
    <property type="entry name" value="Zinc finger protein 358"/>
    <property type="match status" value="1"/>
</dbReference>
<dbReference type="FunFam" id="3.30.160.60:FF:000100">
    <property type="entry name" value="Zinc finger 45-like"/>
    <property type="match status" value="1"/>
</dbReference>
<dbReference type="InterPro" id="IPR036236">
    <property type="entry name" value="Znf_C2H2_sf"/>
</dbReference>
<feature type="domain" description="C2H2-type" evidence="13">
    <location>
        <begin position="117"/>
        <end position="144"/>
    </location>
</feature>
<keyword evidence="6" id="KW-0862">Zinc</keyword>
<dbReference type="Proteomes" id="UP000694421">
    <property type="component" value="Unplaced"/>
</dbReference>
<evidence type="ECO:0000256" key="9">
    <source>
        <dbReference type="ARBA" id="ARBA00023163"/>
    </source>
</evidence>
<dbReference type="Gene3D" id="3.30.160.60">
    <property type="entry name" value="Classic Zinc Finger"/>
    <property type="match status" value="8"/>
</dbReference>
<keyword evidence="3" id="KW-0479">Metal-binding</keyword>
<name>A0A8D0BQP6_SALMN</name>
<reference evidence="14" key="1">
    <citation type="submission" date="2025-08" db="UniProtKB">
        <authorList>
            <consortium name="Ensembl"/>
        </authorList>
    </citation>
    <scope>IDENTIFICATION</scope>
</reference>
<evidence type="ECO:0000256" key="4">
    <source>
        <dbReference type="ARBA" id="ARBA00022737"/>
    </source>
</evidence>
<comment type="subcellular location">
    <subcellularLocation>
        <location evidence="1">Nucleus</location>
    </subcellularLocation>
</comment>
<dbReference type="GO" id="GO:0005634">
    <property type="term" value="C:nucleus"/>
    <property type="evidence" value="ECO:0007669"/>
    <property type="project" value="UniProtKB-SubCell"/>
</dbReference>
<evidence type="ECO:0000256" key="12">
    <source>
        <dbReference type="SAM" id="MobiDB-lite"/>
    </source>
</evidence>
<dbReference type="FunFam" id="3.30.160.60:FF:000663">
    <property type="entry name" value="Zinc finger protein 45"/>
    <property type="match status" value="1"/>
</dbReference>
<evidence type="ECO:0000256" key="6">
    <source>
        <dbReference type="ARBA" id="ARBA00022833"/>
    </source>
</evidence>
<dbReference type="FunFam" id="3.30.160.60:FF:002343">
    <property type="entry name" value="Zinc finger protein 33A"/>
    <property type="match status" value="2"/>
</dbReference>
<feature type="domain" description="C2H2-type" evidence="13">
    <location>
        <begin position="89"/>
        <end position="116"/>
    </location>
</feature>
<feature type="compositionally biased region" description="Polar residues" evidence="12">
    <location>
        <begin position="509"/>
        <end position="518"/>
    </location>
</feature>
<feature type="domain" description="C2H2-type" evidence="13">
    <location>
        <begin position="143"/>
        <end position="172"/>
    </location>
</feature>
<keyword evidence="7" id="KW-0805">Transcription regulation</keyword>
<comment type="similarity">
    <text evidence="2">Belongs to the krueppel C2H2-type zinc-finger protein family.</text>
</comment>
<feature type="region of interest" description="Disordered" evidence="12">
    <location>
        <begin position="502"/>
        <end position="524"/>
    </location>
</feature>
<dbReference type="GO" id="GO:0008270">
    <property type="term" value="F:zinc ion binding"/>
    <property type="evidence" value="ECO:0007669"/>
    <property type="project" value="UniProtKB-KW"/>
</dbReference>
<dbReference type="PANTHER" id="PTHR23226:SF416">
    <property type="entry name" value="FI01424P"/>
    <property type="match status" value="1"/>
</dbReference>
<sequence>MESKNQELFFQDPPDSQTEILLRDAEDAELSSESDSEELTTWKEEKVVDVLPAVPRCPSPPEAWDASVKISPPNREGTRPRWHRAEPRFGCPDCGKTFPWQSALARHQLSHSGEKPYRCADCPKSFAQRSKLARHRRLHTGELSCECPECGKRFCDRYKLARHQKIHSGERPYRCDVCGRGFCLSSNLRQHRRVHTGERPHGCPECGRRFSRRSNLIQHLRVHQLQWQQEGRQGVGLRQGGSELGQGSDQCEEEWEYEWIADTMNGEQAADLYPGNCVDEPGAELLIEDPEDEEILQFRVGDYEQGWNAEINGGHHEPEKIVDLQPGKRVHQLELGPRPPENEEILELRVGESDDDDCVLVNEEGPLLLDSHENCPNFLSANKAHLVGNEPPQCFDCGRTFTRNSSLSRHQLIHSTKHPHACRDCCRSFSSATLLAQHQLTHASGQPHPCPDCPKSFSHRSKLLRHQRVHTGERPFQCSECGKTYRDSSTLLRHQRVHGKPEALGYPSLQDTSLSSPDPTVVIL</sequence>
<evidence type="ECO:0000313" key="15">
    <source>
        <dbReference type="Proteomes" id="UP000694421"/>
    </source>
</evidence>
<feature type="domain" description="C2H2-type" evidence="13">
    <location>
        <begin position="392"/>
        <end position="419"/>
    </location>
</feature>
<evidence type="ECO:0000256" key="5">
    <source>
        <dbReference type="ARBA" id="ARBA00022771"/>
    </source>
</evidence>
<dbReference type="GO" id="GO:0000981">
    <property type="term" value="F:DNA-binding transcription factor activity, RNA polymerase II-specific"/>
    <property type="evidence" value="ECO:0007669"/>
    <property type="project" value="TreeGrafter"/>
</dbReference>
<dbReference type="PROSITE" id="PS50157">
    <property type="entry name" value="ZINC_FINGER_C2H2_2"/>
    <property type="match status" value="9"/>
</dbReference>